<protein>
    <submittedName>
        <fullName evidence="10">ABC transporter permease</fullName>
    </submittedName>
</protein>
<evidence type="ECO:0000256" key="2">
    <source>
        <dbReference type="ARBA" id="ARBA00022475"/>
    </source>
</evidence>
<feature type="transmembrane region" description="Helical" evidence="7">
    <location>
        <begin position="664"/>
        <end position="685"/>
    </location>
</feature>
<keyword evidence="3 7" id="KW-0812">Transmembrane</keyword>
<feature type="transmembrane region" description="Helical" evidence="7">
    <location>
        <begin position="371"/>
        <end position="394"/>
    </location>
</feature>
<feature type="transmembrane region" description="Helical" evidence="7">
    <location>
        <begin position="277"/>
        <end position="299"/>
    </location>
</feature>
<evidence type="ECO:0000313" key="10">
    <source>
        <dbReference type="EMBL" id="WEK37900.1"/>
    </source>
</evidence>
<evidence type="ECO:0000256" key="5">
    <source>
        <dbReference type="ARBA" id="ARBA00023136"/>
    </source>
</evidence>
<feature type="transmembrane region" description="Helical" evidence="7">
    <location>
        <begin position="21"/>
        <end position="41"/>
    </location>
</feature>
<evidence type="ECO:0000313" key="11">
    <source>
        <dbReference type="Proteomes" id="UP001220610"/>
    </source>
</evidence>
<dbReference type="InterPro" id="IPR003838">
    <property type="entry name" value="ABC3_permease_C"/>
</dbReference>
<comment type="similarity">
    <text evidence="6">Belongs to the ABC-4 integral membrane protein family.</text>
</comment>
<evidence type="ECO:0000256" key="6">
    <source>
        <dbReference type="ARBA" id="ARBA00038076"/>
    </source>
</evidence>
<evidence type="ECO:0000259" key="8">
    <source>
        <dbReference type="Pfam" id="PF02687"/>
    </source>
</evidence>
<feature type="transmembrane region" description="Helical" evidence="7">
    <location>
        <begin position="324"/>
        <end position="351"/>
    </location>
</feature>
<accession>A0AAJ5WW62</accession>
<name>A0AAJ5WW62_9BACT</name>
<proteinExistence type="inferred from homology"/>
<dbReference type="InterPro" id="IPR025857">
    <property type="entry name" value="MacB_PCD"/>
</dbReference>
<dbReference type="InterPro" id="IPR050250">
    <property type="entry name" value="Macrolide_Exporter_MacB"/>
</dbReference>
<keyword evidence="4 7" id="KW-1133">Transmembrane helix</keyword>
<feature type="domain" description="MacB-like periplasmic core" evidence="9">
    <location>
        <begin position="426"/>
        <end position="608"/>
    </location>
</feature>
<comment type="subcellular location">
    <subcellularLocation>
        <location evidence="1">Cell membrane</location>
        <topology evidence="1">Multi-pass membrane protein</topology>
    </subcellularLocation>
</comment>
<evidence type="ECO:0000256" key="4">
    <source>
        <dbReference type="ARBA" id="ARBA00022989"/>
    </source>
</evidence>
<dbReference type="AlphaFoldDB" id="A0AAJ5WW62"/>
<organism evidence="10 11">
    <name type="scientific">Candidatus Pseudobacter hemicellulosilyticus</name>
    <dbReference type="NCBI Taxonomy" id="3121375"/>
    <lineage>
        <taxon>Bacteria</taxon>
        <taxon>Pseudomonadati</taxon>
        <taxon>Bacteroidota</taxon>
        <taxon>Chitinophagia</taxon>
        <taxon>Chitinophagales</taxon>
        <taxon>Chitinophagaceae</taxon>
        <taxon>Pseudobacter</taxon>
    </lineage>
</organism>
<keyword evidence="5 7" id="KW-0472">Membrane</keyword>
<dbReference type="EMBL" id="CP119311">
    <property type="protein sequence ID" value="WEK37900.1"/>
    <property type="molecule type" value="Genomic_DNA"/>
</dbReference>
<dbReference type="GO" id="GO:0005886">
    <property type="term" value="C:plasma membrane"/>
    <property type="evidence" value="ECO:0007669"/>
    <property type="project" value="UniProtKB-SubCell"/>
</dbReference>
<evidence type="ECO:0000256" key="1">
    <source>
        <dbReference type="ARBA" id="ARBA00004651"/>
    </source>
</evidence>
<feature type="domain" description="MacB-like periplasmic core" evidence="9">
    <location>
        <begin position="20"/>
        <end position="238"/>
    </location>
</feature>
<feature type="transmembrane region" description="Helical" evidence="7">
    <location>
        <begin position="713"/>
        <end position="733"/>
    </location>
</feature>
<evidence type="ECO:0000256" key="7">
    <source>
        <dbReference type="SAM" id="Phobius"/>
    </source>
</evidence>
<keyword evidence="2" id="KW-1003">Cell membrane</keyword>
<feature type="domain" description="ABC3 transporter permease C-terminal" evidence="8">
    <location>
        <begin position="285"/>
        <end position="397"/>
    </location>
</feature>
<gene>
    <name evidence="10" type="ORF">P0Y53_10330</name>
</gene>
<sequence length="784" mass="87758">MLYHYIRIAWRRLKLQKVYTLINVLGLAAGLAITLLIALWIKDESSFDHSFQHHERLAQVMVNQTHEGKIYTGATNAVPTAAALREQHGASFRHVSLVSWSGHQVISQGNTRLGGNSRWVEADFPEMFSLELLKGNRSALKDPSAVLISQSLATALFGQADPLYQIIRLNNSFDCTVAGIYIDFPHNSSFFDTQLLLPWTSSQNWMSTVSDWRNHCTQLYVQLADGVSAEQVSRQISQLPRPHFDNWKEELMLHPLDKAHLYTEFENGQATGGRIQYLWLTGLTGAIVLLLACINFMNLSTASSARRAREVGVRKTMGSLQRQLVGQFLIESVILAFIALLLAILLVSVSLPFFNDLAEKQMTIPWTDHRSWLLLLALTTLTGLVAGSYPAFYLSRFKPVLVLKGIFRAGRLAAMPRKVLVVVQFTVSVVLIIGTLIIFQQLKYARNRPAGYQRAGLITVGLNTPDLQQNSEALRNDLLQTGAVNNLAYSSYSPAHFSSNNSVNWAGKDPNNIVFFRNVSVSFDFGKTIGWDMVAGRDFSSAFATDTMATILNETAARITGFADPIGQTIRFHDKHYTIIGIANDLLTQSPYDPIEPAIFFPDGWKGVMTLRINAGYPIQDALDRIGKVFRKHNPQAPFEYNFVDEAYGRKYAIEEKISKLSGVFAGLAIFISCLGLFGLSAYMAEQRTREIGVRKVMGATVFQLWQLLSRDFLKPVLIAFLLAAPLAFYLLHSWLQQYAYRTPIQWWWFAGTGIVALLIALLTVSYQTIRASLANPVKSLRSE</sequence>
<reference evidence="10" key="1">
    <citation type="submission" date="2023-03" db="EMBL/GenBank/DDBJ databases">
        <title>Andean soil-derived lignocellulolytic bacterial consortium as a source of novel taxa and putative plastic-active enzymes.</title>
        <authorList>
            <person name="Diaz-Garcia L."/>
            <person name="Chuvochina M."/>
            <person name="Feuerriegel G."/>
            <person name="Bunk B."/>
            <person name="Sproer C."/>
            <person name="Streit W.R."/>
            <person name="Rodriguez L.M."/>
            <person name="Overmann J."/>
            <person name="Jimenez D.J."/>
        </authorList>
    </citation>
    <scope>NUCLEOTIDE SEQUENCE</scope>
    <source>
        <strain evidence="10">MAG 7</strain>
    </source>
</reference>
<dbReference type="Pfam" id="PF12704">
    <property type="entry name" value="MacB_PCD"/>
    <property type="match status" value="2"/>
</dbReference>
<feature type="transmembrane region" description="Helical" evidence="7">
    <location>
        <begin position="745"/>
        <end position="765"/>
    </location>
</feature>
<dbReference type="PANTHER" id="PTHR30572:SF4">
    <property type="entry name" value="ABC TRANSPORTER PERMEASE YTRF"/>
    <property type="match status" value="1"/>
</dbReference>
<evidence type="ECO:0000259" key="9">
    <source>
        <dbReference type="Pfam" id="PF12704"/>
    </source>
</evidence>
<evidence type="ECO:0000256" key="3">
    <source>
        <dbReference type="ARBA" id="ARBA00022692"/>
    </source>
</evidence>
<dbReference type="Proteomes" id="UP001220610">
    <property type="component" value="Chromosome"/>
</dbReference>
<dbReference type="Pfam" id="PF02687">
    <property type="entry name" value="FtsX"/>
    <property type="match status" value="2"/>
</dbReference>
<dbReference type="GO" id="GO:0022857">
    <property type="term" value="F:transmembrane transporter activity"/>
    <property type="evidence" value="ECO:0007669"/>
    <property type="project" value="TreeGrafter"/>
</dbReference>
<feature type="domain" description="ABC3 transporter permease C-terminal" evidence="8">
    <location>
        <begin position="664"/>
        <end position="774"/>
    </location>
</feature>
<feature type="transmembrane region" description="Helical" evidence="7">
    <location>
        <begin position="419"/>
        <end position="439"/>
    </location>
</feature>
<dbReference type="PANTHER" id="PTHR30572">
    <property type="entry name" value="MEMBRANE COMPONENT OF TRANSPORTER-RELATED"/>
    <property type="match status" value="1"/>
</dbReference>